<organism evidence="6 7">
    <name type="scientific">Setomelanomma holmii</name>
    <dbReference type="NCBI Taxonomy" id="210430"/>
    <lineage>
        <taxon>Eukaryota</taxon>
        <taxon>Fungi</taxon>
        <taxon>Dikarya</taxon>
        <taxon>Ascomycota</taxon>
        <taxon>Pezizomycotina</taxon>
        <taxon>Dothideomycetes</taxon>
        <taxon>Pleosporomycetidae</taxon>
        <taxon>Pleosporales</taxon>
        <taxon>Pleosporineae</taxon>
        <taxon>Phaeosphaeriaceae</taxon>
        <taxon>Setomelanomma</taxon>
    </lineage>
</organism>
<dbReference type="Gene3D" id="3.40.50.10190">
    <property type="entry name" value="BRCT domain"/>
    <property type="match status" value="1"/>
</dbReference>
<dbReference type="PANTHER" id="PTHR23196">
    <property type="entry name" value="PAX TRANSCRIPTION ACTIVATION DOMAIN INTERACTING PROTEIN"/>
    <property type="match status" value="1"/>
</dbReference>
<comment type="subcellular location">
    <subcellularLocation>
        <location evidence="1">Nucleus</location>
    </subcellularLocation>
</comment>
<feature type="domain" description="BRCT" evidence="5">
    <location>
        <begin position="363"/>
        <end position="458"/>
    </location>
</feature>
<dbReference type="OrthoDB" id="342264at2759"/>
<dbReference type="SUPFAM" id="SSF52113">
    <property type="entry name" value="BRCT domain"/>
    <property type="match status" value="1"/>
</dbReference>
<dbReference type="GO" id="GO:0005634">
    <property type="term" value="C:nucleus"/>
    <property type="evidence" value="ECO:0007669"/>
    <property type="project" value="UniProtKB-SubCell"/>
</dbReference>
<protein>
    <recommendedName>
        <fullName evidence="5">BRCT domain-containing protein</fullName>
    </recommendedName>
</protein>
<evidence type="ECO:0000313" key="6">
    <source>
        <dbReference type="EMBL" id="KAF2029196.1"/>
    </source>
</evidence>
<dbReference type="PROSITE" id="PS50172">
    <property type="entry name" value="BRCT"/>
    <property type="match status" value="1"/>
</dbReference>
<dbReference type="EMBL" id="ML978203">
    <property type="protein sequence ID" value="KAF2029196.1"/>
    <property type="molecule type" value="Genomic_DNA"/>
</dbReference>
<comment type="caution">
    <text evidence="6">The sequence shown here is derived from an EMBL/GenBank/DDBJ whole genome shotgun (WGS) entry which is preliminary data.</text>
</comment>
<dbReference type="AlphaFoldDB" id="A0A9P4H9S0"/>
<feature type="compositionally biased region" description="Low complexity" evidence="4">
    <location>
        <begin position="166"/>
        <end position="177"/>
    </location>
</feature>
<sequence length="596" mass="64916">MTWALQVSTEGRASHPPVNLLEEGVVSLVVVLNSNFMVVHDFKPEIHTELAQITTGPSGARLRAIDRVLRVLPGHQDVRTDHYELLPRASDLSEVFLLRPGDVISFANAKETVSCIWTESKVQVNSSATEESKVVDVFDGIAETTPEEETEHEDLDNTVTAVAATQSKSQSISGSKSQRPRATPQLSNQRSVVVQETPTVARVNGVIDHIAAEPYSTARTGQSQNAIHTENPAIEGLELEITHDSDTNHAVPAGLSDSVMGEAPDDETLKKHPKVLISRKRPSPGLDEHELRGPSINGKRAKKNVARSEDDTQDSRMSNIIVNTSPVAPSVKGRRLKSAVPEIEEVNDSTPSRSQRSSQRSTATTNLYEGPTPRVATSSSALTDKSLAVKFLKKQGGAFVESTKEEFNVLWRVIRDGNLPKTPKVLLAITTGTPIVTDKWLTDSAKAGHFLAAKAYRPSTPKQEKDWKFKLESVIGHPQTPFAEFTIHFTTGLHAAYKVFTEIEQVCKAAGAAKVTKKKKKINPDDNVIVLAVEEGDEEAEMLIREGVACYNRDLLPLSIFRGALDLDSDEFKLTAAVAAAGSSVNDTKAKRGRKS</sequence>
<gene>
    <name evidence="6" type="ORF">EK21DRAFT_68116</name>
</gene>
<evidence type="ECO:0000259" key="5">
    <source>
        <dbReference type="PROSITE" id="PS50172"/>
    </source>
</evidence>
<keyword evidence="3" id="KW-0539">Nucleus</keyword>
<feature type="region of interest" description="Disordered" evidence="4">
    <location>
        <begin position="278"/>
        <end position="380"/>
    </location>
</feature>
<feature type="compositionally biased region" description="Low complexity" evidence="4">
    <location>
        <begin position="352"/>
        <end position="361"/>
    </location>
</feature>
<accession>A0A9P4H9S0</accession>
<keyword evidence="7" id="KW-1185">Reference proteome</keyword>
<feature type="compositionally biased region" description="Polar residues" evidence="4">
    <location>
        <begin position="315"/>
        <end position="327"/>
    </location>
</feature>
<dbReference type="InterPro" id="IPR001357">
    <property type="entry name" value="BRCT_dom"/>
</dbReference>
<feature type="region of interest" description="Disordered" evidence="4">
    <location>
        <begin position="164"/>
        <end position="192"/>
    </location>
</feature>
<evidence type="ECO:0000313" key="7">
    <source>
        <dbReference type="Proteomes" id="UP000799777"/>
    </source>
</evidence>
<evidence type="ECO:0000256" key="1">
    <source>
        <dbReference type="ARBA" id="ARBA00004123"/>
    </source>
</evidence>
<evidence type="ECO:0000256" key="3">
    <source>
        <dbReference type="ARBA" id="ARBA00023242"/>
    </source>
</evidence>
<evidence type="ECO:0000256" key="2">
    <source>
        <dbReference type="ARBA" id="ARBA00022763"/>
    </source>
</evidence>
<keyword evidence="2" id="KW-0227">DNA damage</keyword>
<dbReference type="Proteomes" id="UP000799777">
    <property type="component" value="Unassembled WGS sequence"/>
</dbReference>
<dbReference type="GO" id="GO:0006974">
    <property type="term" value="P:DNA damage response"/>
    <property type="evidence" value="ECO:0007669"/>
    <property type="project" value="UniProtKB-KW"/>
</dbReference>
<dbReference type="CDD" id="cd17744">
    <property type="entry name" value="BRCT_MDC1_rpt1"/>
    <property type="match status" value="1"/>
</dbReference>
<proteinExistence type="predicted"/>
<reference evidence="6" key="1">
    <citation type="journal article" date="2020" name="Stud. Mycol.">
        <title>101 Dothideomycetes genomes: a test case for predicting lifestyles and emergence of pathogens.</title>
        <authorList>
            <person name="Haridas S."/>
            <person name="Albert R."/>
            <person name="Binder M."/>
            <person name="Bloem J."/>
            <person name="Labutti K."/>
            <person name="Salamov A."/>
            <person name="Andreopoulos B."/>
            <person name="Baker S."/>
            <person name="Barry K."/>
            <person name="Bills G."/>
            <person name="Bluhm B."/>
            <person name="Cannon C."/>
            <person name="Castanera R."/>
            <person name="Culley D."/>
            <person name="Daum C."/>
            <person name="Ezra D."/>
            <person name="Gonzalez J."/>
            <person name="Henrissat B."/>
            <person name="Kuo A."/>
            <person name="Liang C."/>
            <person name="Lipzen A."/>
            <person name="Lutzoni F."/>
            <person name="Magnuson J."/>
            <person name="Mondo S."/>
            <person name="Nolan M."/>
            <person name="Ohm R."/>
            <person name="Pangilinan J."/>
            <person name="Park H.-J."/>
            <person name="Ramirez L."/>
            <person name="Alfaro M."/>
            <person name="Sun H."/>
            <person name="Tritt A."/>
            <person name="Yoshinaga Y."/>
            <person name="Zwiers L.-H."/>
            <person name="Turgeon B."/>
            <person name="Goodwin S."/>
            <person name="Spatafora J."/>
            <person name="Crous P."/>
            <person name="Grigoriev I."/>
        </authorList>
    </citation>
    <scope>NUCLEOTIDE SEQUENCE</scope>
    <source>
        <strain evidence="6">CBS 110217</strain>
    </source>
</reference>
<name>A0A9P4H9S0_9PLEO</name>
<dbReference type="InterPro" id="IPR051579">
    <property type="entry name" value="DDR_Transcriptional_Reg"/>
</dbReference>
<dbReference type="InterPro" id="IPR036420">
    <property type="entry name" value="BRCT_dom_sf"/>
</dbReference>
<dbReference type="PANTHER" id="PTHR23196:SF1">
    <property type="entry name" value="PAX-INTERACTING PROTEIN 1"/>
    <property type="match status" value="1"/>
</dbReference>
<evidence type="ECO:0000256" key="4">
    <source>
        <dbReference type="SAM" id="MobiDB-lite"/>
    </source>
</evidence>